<name>A0ABX7GRM8_9PSED</name>
<keyword evidence="3" id="KW-1185">Reference proteome</keyword>
<feature type="region of interest" description="Disordered" evidence="1">
    <location>
        <begin position="1"/>
        <end position="30"/>
    </location>
</feature>
<protein>
    <submittedName>
        <fullName evidence="2">Uncharacterized protein</fullName>
    </submittedName>
</protein>
<dbReference type="Proteomes" id="UP000663686">
    <property type="component" value="Chromosome"/>
</dbReference>
<evidence type="ECO:0000313" key="2">
    <source>
        <dbReference type="EMBL" id="QRK86939.1"/>
    </source>
</evidence>
<evidence type="ECO:0000256" key="1">
    <source>
        <dbReference type="SAM" id="MobiDB-lite"/>
    </source>
</evidence>
<dbReference type="RefSeq" id="WP_203422157.1">
    <property type="nucleotide sequence ID" value="NZ_CP069352.1"/>
</dbReference>
<sequence length="58" mass="6618">MYAATRQAKNASEQQKKRKAQSSHHPVQVAATRLTTVKILNKYEERSATPALERPYHP</sequence>
<proteinExistence type="predicted"/>
<dbReference type="EMBL" id="CP069352">
    <property type="protein sequence ID" value="QRK86939.1"/>
    <property type="molecule type" value="Genomic_DNA"/>
</dbReference>
<reference evidence="2 3" key="1">
    <citation type="submission" date="2021-03" db="EMBL/GenBank/DDBJ databases">
        <title>P. granadensis CT364 genome publication.</title>
        <authorList>
            <person name="Stach J."/>
            <person name="Montero-Calasanz Md.C."/>
        </authorList>
    </citation>
    <scope>NUCLEOTIDE SEQUENCE [LARGE SCALE GENOMIC DNA]</scope>
    <source>
        <strain evidence="2 3">CT364</strain>
    </source>
</reference>
<gene>
    <name evidence="2" type="ORF">JN757_03500</name>
</gene>
<evidence type="ECO:0000313" key="3">
    <source>
        <dbReference type="Proteomes" id="UP000663686"/>
    </source>
</evidence>
<organism evidence="2 3">
    <name type="scientific">Pseudomonas granadensis</name>
    <dbReference type="NCBI Taxonomy" id="1421430"/>
    <lineage>
        <taxon>Bacteria</taxon>
        <taxon>Pseudomonadati</taxon>
        <taxon>Pseudomonadota</taxon>
        <taxon>Gammaproteobacteria</taxon>
        <taxon>Pseudomonadales</taxon>
        <taxon>Pseudomonadaceae</taxon>
        <taxon>Pseudomonas</taxon>
    </lineage>
</organism>
<accession>A0ABX7GRM8</accession>